<dbReference type="RefSeq" id="WP_344143882.1">
    <property type="nucleotide sequence ID" value="NZ_BAABIK010000004.1"/>
</dbReference>
<accession>A0ABP9G929</accession>
<evidence type="ECO:0000256" key="1">
    <source>
        <dbReference type="SAM" id="MobiDB-lite"/>
    </source>
</evidence>
<feature type="region of interest" description="Disordered" evidence="1">
    <location>
        <begin position="89"/>
        <end position="114"/>
    </location>
</feature>
<feature type="region of interest" description="Disordered" evidence="1">
    <location>
        <begin position="1"/>
        <end position="25"/>
    </location>
</feature>
<comment type="caution">
    <text evidence="2">The sequence shown here is derived from an EMBL/GenBank/DDBJ whole genome shotgun (WGS) entry which is preliminary data.</text>
</comment>
<sequence length="114" mass="12400">MSEQVGAEQRNALHTGAEQVSQGGQGIRDRVQALLSDLEQDQAALRGNALKAFRDGQAELVVAMNTLTDWCGRYGVNLDLGDARLDQTDVDSEQEYSEARSELSSFTLSRSPNA</sequence>
<keyword evidence="3" id="KW-1185">Reference proteome</keyword>
<reference evidence="3" key="1">
    <citation type="journal article" date="2019" name="Int. J. Syst. Evol. Microbiol.">
        <title>The Global Catalogue of Microorganisms (GCM) 10K type strain sequencing project: providing services to taxonomists for standard genome sequencing and annotation.</title>
        <authorList>
            <consortium name="The Broad Institute Genomics Platform"/>
            <consortium name="The Broad Institute Genome Sequencing Center for Infectious Disease"/>
            <person name="Wu L."/>
            <person name="Ma J."/>
        </authorList>
    </citation>
    <scope>NUCLEOTIDE SEQUENCE [LARGE SCALE GENOMIC DNA]</scope>
    <source>
        <strain evidence="3">JCM 18123</strain>
    </source>
</reference>
<evidence type="ECO:0000313" key="2">
    <source>
        <dbReference type="EMBL" id="GAA4932568.1"/>
    </source>
</evidence>
<evidence type="ECO:0000313" key="3">
    <source>
        <dbReference type="Proteomes" id="UP001499993"/>
    </source>
</evidence>
<proteinExistence type="predicted"/>
<feature type="compositionally biased region" description="Polar residues" evidence="1">
    <location>
        <begin position="102"/>
        <end position="114"/>
    </location>
</feature>
<protein>
    <recommendedName>
        <fullName evidence="4">Excreted virulence factor EspC, type VII ESX diderm</fullName>
    </recommendedName>
</protein>
<dbReference type="Proteomes" id="UP001499993">
    <property type="component" value="Unassembled WGS sequence"/>
</dbReference>
<dbReference type="EMBL" id="BAABIK010000004">
    <property type="protein sequence ID" value="GAA4932568.1"/>
    <property type="molecule type" value="Genomic_DNA"/>
</dbReference>
<gene>
    <name evidence="2" type="ORF">GCM10023224_10950</name>
</gene>
<name>A0ABP9G929_9ACTN</name>
<organism evidence="2 3">
    <name type="scientific">Streptomonospora halophila</name>
    <dbReference type="NCBI Taxonomy" id="427369"/>
    <lineage>
        <taxon>Bacteria</taxon>
        <taxon>Bacillati</taxon>
        <taxon>Actinomycetota</taxon>
        <taxon>Actinomycetes</taxon>
        <taxon>Streptosporangiales</taxon>
        <taxon>Nocardiopsidaceae</taxon>
        <taxon>Streptomonospora</taxon>
    </lineage>
</organism>
<evidence type="ECO:0008006" key="4">
    <source>
        <dbReference type="Google" id="ProtNLM"/>
    </source>
</evidence>